<evidence type="ECO:0000313" key="3">
    <source>
        <dbReference type="Proteomes" id="UP000095546"/>
    </source>
</evidence>
<dbReference type="AlphaFoldDB" id="A0A173W734"/>
<dbReference type="InterPro" id="IPR001387">
    <property type="entry name" value="Cro/C1-type_HTH"/>
</dbReference>
<organism evidence="2 3">
    <name type="scientific">Mitsuokella jalaludinii</name>
    <dbReference type="NCBI Taxonomy" id="187979"/>
    <lineage>
        <taxon>Bacteria</taxon>
        <taxon>Bacillati</taxon>
        <taxon>Bacillota</taxon>
        <taxon>Negativicutes</taxon>
        <taxon>Selenomonadales</taxon>
        <taxon>Selenomonadaceae</taxon>
        <taxon>Mitsuokella</taxon>
    </lineage>
</organism>
<protein>
    <submittedName>
        <fullName evidence="2">Predicted transcriptional regulator</fullName>
    </submittedName>
</protein>
<dbReference type="GO" id="GO:0003677">
    <property type="term" value="F:DNA binding"/>
    <property type="evidence" value="ECO:0007669"/>
    <property type="project" value="InterPro"/>
</dbReference>
<name>A0A173W734_9FIRM</name>
<dbReference type="SUPFAM" id="SSF47413">
    <property type="entry name" value="lambda repressor-like DNA-binding domains"/>
    <property type="match status" value="1"/>
</dbReference>
<dbReference type="Pfam" id="PF01381">
    <property type="entry name" value="HTH_3"/>
    <property type="match status" value="1"/>
</dbReference>
<feature type="domain" description="HTH cro/C1-type" evidence="1">
    <location>
        <begin position="6"/>
        <end position="60"/>
    </location>
</feature>
<evidence type="ECO:0000313" key="2">
    <source>
        <dbReference type="EMBL" id="CUN35292.1"/>
    </source>
</evidence>
<dbReference type="SMART" id="SM00530">
    <property type="entry name" value="HTH_XRE"/>
    <property type="match status" value="1"/>
</dbReference>
<dbReference type="EMBL" id="CYYU01000001">
    <property type="protein sequence ID" value="CUN35292.1"/>
    <property type="molecule type" value="Genomic_DNA"/>
</dbReference>
<dbReference type="InterPro" id="IPR010982">
    <property type="entry name" value="Lambda_DNA-bd_dom_sf"/>
</dbReference>
<dbReference type="PROSITE" id="PS50943">
    <property type="entry name" value="HTH_CROC1"/>
    <property type="match status" value="1"/>
</dbReference>
<evidence type="ECO:0000259" key="1">
    <source>
        <dbReference type="PROSITE" id="PS50943"/>
    </source>
</evidence>
<dbReference type="STRING" id="187979.ERS852385_00092"/>
<proteinExistence type="predicted"/>
<dbReference type="OrthoDB" id="6386941at2"/>
<sequence>MDKAKLLDLMAEKGLTQAELADKAGVSRTAVWGLLKKGRTPTPVTLGKIARVLGVRPSELMDM</sequence>
<dbReference type="Gene3D" id="1.10.260.40">
    <property type="entry name" value="lambda repressor-like DNA-binding domains"/>
    <property type="match status" value="1"/>
</dbReference>
<keyword evidence="3" id="KW-1185">Reference proteome</keyword>
<gene>
    <name evidence="2" type="ORF">ERS852385_00092</name>
</gene>
<dbReference type="CDD" id="cd00093">
    <property type="entry name" value="HTH_XRE"/>
    <property type="match status" value="1"/>
</dbReference>
<dbReference type="RefSeq" id="WP_055159918.1">
    <property type="nucleotide sequence ID" value="NZ_CABIWZ010000001.1"/>
</dbReference>
<reference evidence="2 3" key="1">
    <citation type="submission" date="2015-09" db="EMBL/GenBank/DDBJ databases">
        <authorList>
            <consortium name="Pathogen Informatics"/>
        </authorList>
    </citation>
    <scope>NUCLEOTIDE SEQUENCE [LARGE SCALE GENOMIC DNA]</scope>
    <source>
        <strain evidence="2 3">2789STDY5608828</strain>
    </source>
</reference>
<accession>A0A173W734</accession>
<dbReference type="Proteomes" id="UP000095546">
    <property type="component" value="Unassembled WGS sequence"/>
</dbReference>